<evidence type="ECO:0000259" key="3">
    <source>
        <dbReference type="Pfam" id="PF08240"/>
    </source>
</evidence>
<evidence type="ECO:0000256" key="1">
    <source>
        <dbReference type="ARBA" id="ARBA00022857"/>
    </source>
</evidence>
<accession>A0A3M7HRE6</accession>
<dbReference type="InterPro" id="IPR013154">
    <property type="entry name" value="ADH-like_N"/>
</dbReference>
<dbReference type="GO" id="GO:0070402">
    <property type="term" value="F:NADPH binding"/>
    <property type="evidence" value="ECO:0007669"/>
    <property type="project" value="TreeGrafter"/>
</dbReference>
<sequence>MPPFPEMMKGVAITENGGTEVLHLREDLPVPKPADGEILIRNDFIGVNYIDTYFRSGLYKPSHWPYILGCESEGTVVSLGTGDTSDFCTGDRVVCFSQATYAEYTVAPAARTAKVPAEVPAKIGAAALIQGLTALTLVGLGFGYVSC</sequence>
<feature type="domain" description="Alcohol dehydrogenase-like N-terminal" evidence="3">
    <location>
        <begin position="35"/>
        <end position="116"/>
    </location>
</feature>
<dbReference type="Pfam" id="PF08240">
    <property type="entry name" value="ADH_N"/>
    <property type="match status" value="1"/>
</dbReference>
<name>A0A3M7HRE6_HORWE</name>
<dbReference type="AlphaFoldDB" id="A0A3M7HRE6"/>
<evidence type="ECO:0000256" key="2">
    <source>
        <dbReference type="ARBA" id="ARBA00023002"/>
    </source>
</evidence>
<dbReference type="Gene3D" id="3.90.180.10">
    <property type="entry name" value="Medium-chain alcohol dehydrogenases, catalytic domain"/>
    <property type="match status" value="1"/>
</dbReference>
<reference evidence="4 5" key="1">
    <citation type="journal article" date="2018" name="BMC Genomics">
        <title>Genomic evidence for intraspecific hybridization in a clonal and extremely halotolerant yeast.</title>
        <authorList>
            <person name="Gostincar C."/>
            <person name="Stajich J.E."/>
            <person name="Zupancic J."/>
            <person name="Zalar P."/>
            <person name="Gunde-Cimerman N."/>
        </authorList>
    </citation>
    <scope>NUCLEOTIDE SEQUENCE [LARGE SCALE GENOMIC DNA]</scope>
    <source>
        <strain evidence="4 5">EXF-171</strain>
    </source>
</reference>
<dbReference type="Proteomes" id="UP000281468">
    <property type="component" value="Unassembled WGS sequence"/>
</dbReference>
<gene>
    <name evidence="4" type="ORF">D0862_01503</name>
</gene>
<dbReference type="EMBL" id="QWIQ01000024">
    <property type="protein sequence ID" value="RMZ15784.1"/>
    <property type="molecule type" value="Genomic_DNA"/>
</dbReference>
<organism evidence="4 5">
    <name type="scientific">Hortaea werneckii</name>
    <name type="common">Black yeast</name>
    <name type="synonym">Cladosporium werneckii</name>
    <dbReference type="NCBI Taxonomy" id="91943"/>
    <lineage>
        <taxon>Eukaryota</taxon>
        <taxon>Fungi</taxon>
        <taxon>Dikarya</taxon>
        <taxon>Ascomycota</taxon>
        <taxon>Pezizomycotina</taxon>
        <taxon>Dothideomycetes</taxon>
        <taxon>Dothideomycetidae</taxon>
        <taxon>Mycosphaerellales</taxon>
        <taxon>Teratosphaeriaceae</taxon>
        <taxon>Hortaea</taxon>
    </lineage>
</organism>
<keyword evidence="1" id="KW-0521">NADP</keyword>
<dbReference type="PANTHER" id="PTHR48106">
    <property type="entry name" value="QUINONE OXIDOREDUCTASE PIG3-RELATED"/>
    <property type="match status" value="1"/>
</dbReference>
<dbReference type="InterPro" id="IPR011032">
    <property type="entry name" value="GroES-like_sf"/>
</dbReference>
<evidence type="ECO:0000313" key="5">
    <source>
        <dbReference type="Proteomes" id="UP000281468"/>
    </source>
</evidence>
<protein>
    <recommendedName>
        <fullName evidence="3">Alcohol dehydrogenase-like N-terminal domain-containing protein</fullName>
    </recommendedName>
</protein>
<dbReference type="GO" id="GO:0005829">
    <property type="term" value="C:cytosol"/>
    <property type="evidence" value="ECO:0007669"/>
    <property type="project" value="TreeGrafter"/>
</dbReference>
<dbReference type="PANTHER" id="PTHR48106:SF13">
    <property type="entry name" value="QUINONE OXIDOREDUCTASE-RELATED"/>
    <property type="match status" value="1"/>
</dbReference>
<proteinExistence type="predicted"/>
<keyword evidence="2" id="KW-0560">Oxidoreductase</keyword>
<evidence type="ECO:0000313" key="4">
    <source>
        <dbReference type="EMBL" id="RMZ15784.1"/>
    </source>
</evidence>
<comment type="caution">
    <text evidence="4">The sequence shown here is derived from an EMBL/GenBank/DDBJ whole genome shotgun (WGS) entry which is preliminary data.</text>
</comment>
<dbReference type="GO" id="GO:0003960">
    <property type="term" value="F:quinone reductase (NADPH) activity"/>
    <property type="evidence" value="ECO:0007669"/>
    <property type="project" value="TreeGrafter"/>
</dbReference>
<dbReference type="SUPFAM" id="SSF50129">
    <property type="entry name" value="GroES-like"/>
    <property type="match status" value="1"/>
</dbReference>
<dbReference type="GO" id="GO:0035925">
    <property type="term" value="F:mRNA 3'-UTR AU-rich region binding"/>
    <property type="evidence" value="ECO:0007669"/>
    <property type="project" value="TreeGrafter"/>
</dbReference>